<sequence>MFVLLLLDIVAGTFFSVFSSFFLCAGVSVIFSWWCRLVERKTSWSCEYTLCNALLFLFFSFVLCSHFDTICLPMFVLLLLDIVAGRRGQLHSRSFGAGKRAHRP</sequence>
<organism evidence="2 3">
    <name type="scientific">Ancylostoma ceylanicum</name>
    <dbReference type="NCBI Taxonomy" id="53326"/>
    <lineage>
        <taxon>Eukaryota</taxon>
        <taxon>Metazoa</taxon>
        <taxon>Ecdysozoa</taxon>
        <taxon>Nematoda</taxon>
        <taxon>Chromadorea</taxon>
        <taxon>Rhabditida</taxon>
        <taxon>Rhabditina</taxon>
        <taxon>Rhabditomorpha</taxon>
        <taxon>Strongyloidea</taxon>
        <taxon>Ancylostomatidae</taxon>
        <taxon>Ancylostomatinae</taxon>
        <taxon>Ancylostoma</taxon>
    </lineage>
</organism>
<comment type="caution">
    <text evidence="2">The sequence shown here is derived from an EMBL/GenBank/DDBJ whole genome shotgun (WGS) entry which is preliminary data.</text>
</comment>
<protein>
    <submittedName>
        <fullName evidence="2">Uncharacterized protein</fullName>
    </submittedName>
</protein>
<proteinExistence type="predicted"/>
<dbReference type="EMBL" id="JARK01001377">
    <property type="protein sequence ID" value="EYC14162.1"/>
    <property type="molecule type" value="Genomic_DNA"/>
</dbReference>
<keyword evidence="1" id="KW-0812">Transmembrane</keyword>
<feature type="transmembrane region" description="Helical" evidence="1">
    <location>
        <begin position="54"/>
        <end position="80"/>
    </location>
</feature>
<accession>A0A016UH70</accession>
<gene>
    <name evidence="2" type="primary">Acey_s0041.g373</name>
    <name evidence="2" type="ORF">Y032_0041g373</name>
</gene>
<dbReference type="AlphaFoldDB" id="A0A016UH70"/>
<dbReference type="Proteomes" id="UP000024635">
    <property type="component" value="Unassembled WGS sequence"/>
</dbReference>
<keyword evidence="3" id="KW-1185">Reference proteome</keyword>
<feature type="transmembrane region" description="Helical" evidence="1">
    <location>
        <begin position="12"/>
        <end position="34"/>
    </location>
</feature>
<keyword evidence="1" id="KW-0472">Membrane</keyword>
<keyword evidence="1" id="KW-1133">Transmembrane helix</keyword>
<evidence type="ECO:0000313" key="3">
    <source>
        <dbReference type="Proteomes" id="UP000024635"/>
    </source>
</evidence>
<evidence type="ECO:0000313" key="2">
    <source>
        <dbReference type="EMBL" id="EYC14162.1"/>
    </source>
</evidence>
<evidence type="ECO:0000256" key="1">
    <source>
        <dbReference type="SAM" id="Phobius"/>
    </source>
</evidence>
<name>A0A016UH70_9BILA</name>
<reference evidence="3" key="1">
    <citation type="journal article" date="2015" name="Nat. Genet.">
        <title>The genome and transcriptome of the zoonotic hookworm Ancylostoma ceylanicum identify infection-specific gene families.</title>
        <authorList>
            <person name="Schwarz E.M."/>
            <person name="Hu Y."/>
            <person name="Antoshechkin I."/>
            <person name="Miller M.M."/>
            <person name="Sternberg P.W."/>
            <person name="Aroian R.V."/>
        </authorList>
    </citation>
    <scope>NUCLEOTIDE SEQUENCE</scope>
    <source>
        <strain evidence="3">HY135</strain>
    </source>
</reference>